<dbReference type="PROSITE" id="PS01031">
    <property type="entry name" value="SHSP"/>
    <property type="match status" value="1"/>
</dbReference>
<keyword evidence="2" id="KW-0346">Stress response</keyword>
<evidence type="ECO:0000313" key="7">
    <source>
        <dbReference type="Proteomes" id="UP001642360"/>
    </source>
</evidence>
<dbReference type="Pfam" id="PF00011">
    <property type="entry name" value="HSP20"/>
    <property type="match status" value="1"/>
</dbReference>
<reference evidence="6 7" key="1">
    <citation type="submission" date="2024-02" db="EMBL/GenBank/DDBJ databases">
        <authorList>
            <person name="Vignale AGUSTIN F."/>
            <person name="Sosa J E."/>
            <person name="Modenutti C."/>
        </authorList>
    </citation>
    <scope>NUCLEOTIDE SEQUENCE [LARGE SCALE GENOMIC DNA]</scope>
</reference>
<evidence type="ECO:0000256" key="3">
    <source>
        <dbReference type="PROSITE-ProRule" id="PRU00285"/>
    </source>
</evidence>
<protein>
    <recommendedName>
        <fullName evidence="5">SHSP domain-containing protein</fullName>
    </recommendedName>
</protein>
<keyword evidence="7" id="KW-1185">Reference proteome</keyword>
<dbReference type="EMBL" id="CAUOFW020000938">
    <property type="protein sequence ID" value="CAK9139138.1"/>
    <property type="molecule type" value="Genomic_DNA"/>
</dbReference>
<evidence type="ECO:0000259" key="5">
    <source>
        <dbReference type="PROSITE" id="PS01031"/>
    </source>
</evidence>
<comment type="caution">
    <text evidence="6">The sequence shown here is derived from an EMBL/GenBank/DDBJ whole genome shotgun (WGS) entry which is preliminary data.</text>
</comment>
<evidence type="ECO:0000256" key="4">
    <source>
        <dbReference type="RuleBase" id="RU003616"/>
    </source>
</evidence>
<name>A0ABC8R916_9AQUA</name>
<evidence type="ECO:0000313" key="6">
    <source>
        <dbReference type="EMBL" id="CAK9139138.1"/>
    </source>
</evidence>
<dbReference type="InterPro" id="IPR008978">
    <property type="entry name" value="HSP20-like_chaperone"/>
</dbReference>
<dbReference type="CDD" id="cd06464">
    <property type="entry name" value="ACD_sHsps-like"/>
    <property type="match status" value="1"/>
</dbReference>
<dbReference type="PANTHER" id="PTHR46991:SF11">
    <property type="entry name" value="SMALL HEAT SHOCK PROTEIN HSPF"/>
    <property type="match status" value="1"/>
</dbReference>
<dbReference type="Proteomes" id="UP001642360">
    <property type="component" value="Unassembled WGS sequence"/>
</dbReference>
<accession>A0ABC8R916</accession>
<feature type="domain" description="SHSP" evidence="5">
    <location>
        <begin position="23"/>
        <end position="82"/>
    </location>
</feature>
<gene>
    <name evidence="6" type="ORF">ILEXP_LOCUS6505</name>
</gene>
<proteinExistence type="inferred from homology"/>
<dbReference type="PANTHER" id="PTHR46991">
    <property type="entry name" value="23.5 KDA HEAT SHOCK PROTEIN, MITOCHONDRIAL"/>
    <property type="match status" value="1"/>
</dbReference>
<sequence length="82" mass="9272">RLSQVLNLMDQMMETPFLSSPCGMGSGSLRGWNVKEDKDALYIRIDMSGVDKDKVKITVDQNTLIVKREGEKESEEDEHGQI</sequence>
<comment type="similarity">
    <text evidence="3 4">Belongs to the small heat shock protein (HSP20) family.</text>
</comment>
<dbReference type="SUPFAM" id="SSF49764">
    <property type="entry name" value="HSP20-like chaperones"/>
    <property type="match status" value="1"/>
</dbReference>
<dbReference type="Gene3D" id="2.60.40.790">
    <property type="match status" value="1"/>
</dbReference>
<dbReference type="InterPro" id="IPR002068">
    <property type="entry name" value="A-crystallin/Hsp20_dom"/>
</dbReference>
<dbReference type="InterPro" id="IPR044656">
    <property type="entry name" value="HSP14.7/HSP23.5/HSP23.6-like"/>
</dbReference>
<evidence type="ECO:0000256" key="1">
    <source>
        <dbReference type="ARBA" id="ARBA00022946"/>
    </source>
</evidence>
<organism evidence="6 7">
    <name type="scientific">Ilex paraguariensis</name>
    <name type="common">yerba mate</name>
    <dbReference type="NCBI Taxonomy" id="185542"/>
    <lineage>
        <taxon>Eukaryota</taxon>
        <taxon>Viridiplantae</taxon>
        <taxon>Streptophyta</taxon>
        <taxon>Embryophyta</taxon>
        <taxon>Tracheophyta</taxon>
        <taxon>Spermatophyta</taxon>
        <taxon>Magnoliopsida</taxon>
        <taxon>eudicotyledons</taxon>
        <taxon>Gunneridae</taxon>
        <taxon>Pentapetalae</taxon>
        <taxon>asterids</taxon>
        <taxon>campanulids</taxon>
        <taxon>Aquifoliales</taxon>
        <taxon>Aquifoliaceae</taxon>
        <taxon>Ilex</taxon>
    </lineage>
</organism>
<dbReference type="AlphaFoldDB" id="A0ABC8R916"/>
<feature type="non-terminal residue" evidence="6">
    <location>
        <position position="1"/>
    </location>
</feature>
<keyword evidence="1" id="KW-0809">Transit peptide</keyword>
<evidence type="ECO:0000256" key="2">
    <source>
        <dbReference type="ARBA" id="ARBA00023016"/>
    </source>
</evidence>